<dbReference type="AlphaFoldDB" id="A0A7S2BE38"/>
<name>A0A7S2BE38_9EUKA</name>
<dbReference type="EMBL" id="HBGU01002336">
    <property type="protein sequence ID" value="CAD9394319.1"/>
    <property type="molecule type" value="Transcribed_RNA"/>
</dbReference>
<reference evidence="2" key="1">
    <citation type="submission" date="2021-01" db="EMBL/GenBank/DDBJ databases">
        <authorList>
            <person name="Corre E."/>
            <person name="Pelletier E."/>
            <person name="Niang G."/>
            <person name="Scheremetjew M."/>
            <person name="Finn R."/>
            <person name="Kale V."/>
            <person name="Holt S."/>
            <person name="Cochrane G."/>
            <person name="Meng A."/>
            <person name="Brown T."/>
            <person name="Cohen L."/>
        </authorList>
    </citation>
    <scope>NUCLEOTIDE SEQUENCE</scope>
    <source>
        <strain evidence="2">UTEX LB 985</strain>
    </source>
</reference>
<accession>A0A7S2BE38</accession>
<evidence type="ECO:0000313" key="2">
    <source>
        <dbReference type="EMBL" id="CAD9394319.1"/>
    </source>
</evidence>
<feature type="region of interest" description="Disordered" evidence="1">
    <location>
        <begin position="20"/>
        <end position="39"/>
    </location>
</feature>
<protein>
    <submittedName>
        <fullName evidence="2">Uncharacterized protein</fullName>
    </submittedName>
</protein>
<proteinExistence type="predicted"/>
<evidence type="ECO:0000256" key="1">
    <source>
        <dbReference type="SAM" id="MobiDB-lite"/>
    </source>
</evidence>
<sequence>MEVGLVQLVHELSVLSPRYRGLPNPNEALDQNDDPTKTRVGEVPLVMRSGPELTSEKICDVPPGTAVEVLEHQQGHDAQTRTLVRYVAKGWLSRVVREGWVTSVHADGTALLIEPSIDSFMDDEFYEA</sequence>
<organism evidence="2">
    <name type="scientific">Haptolina brevifila</name>
    <dbReference type="NCBI Taxonomy" id="156173"/>
    <lineage>
        <taxon>Eukaryota</taxon>
        <taxon>Haptista</taxon>
        <taxon>Haptophyta</taxon>
        <taxon>Prymnesiophyceae</taxon>
        <taxon>Prymnesiales</taxon>
        <taxon>Prymnesiaceae</taxon>
        <taxon>Haptolina</taxon>
    </lineage>
</organism>
<gene>
    <name evidence="2" type="ORF">CBRE1094_LOCUS1214</name>
</gene>